<dbReference type="GO" id="GO:0050661">
    <property type="term" value="F:NADP binding"/>
    <property type="evidence" value="ECO:0007669"/>
    <property type="project" value="TreeGrafter"/>
</dbReference>
<dbReference type="CDD" id="cd00502">
    <property type="entry name" value="DHQase_I"/>
    <property type="match status" value="1"/>
</dbReference>
<dbReference type="PANTHER" id="PTHR21089:SF1">
    <property type="entry name" value="BIFUNCTIONAL 3-DEHYDROQUINATE DEHYDRATASE_SHIKIMATE DEHYDROGENASE, CHLOROPLASTIC"/>
    <property type="match status" value="1"/>
</dbReference>
<evidence type="ECO:0000313" key="2">
    <source>
        <dbReference type="Proteomes" id="UP000006860"/>
    </source>
</evidence>
<dbReference type="eggNOG" id="COG0169">
    <property type="taxonomic scope" value="Bacteria"/>
</dbReference>
<dbReference type="EMBL" id="CP002546">
    <property type="protein sequence ID" value="ADY61264.1"/>
    <property type="molecule type" value="Genomic_DNA"/>
</dbReference>
<protein>
    <submittedName>
        <fullName evidence="1">Dehydroquinase class I</fullName>
    </submittedName>
</protein>
<dbReference type="GO" id="GO:0009423">
    <property type="term" value="P:chorismate biosynthetic process"/>
    <property type="evidence" value="ECO:0007669"/>
    <property type="project" value="TreeGrafter"/>
</dbReference>
<evidence type="ECO:0000313" key="1">
    <source>
        <dbReference type="EMBL" id="ADY61264.1"/>
    </source>
</evidence>
<dbReference type="GO" id="GO:0019632">
    <property type="term" value="P:shikimate metabolic process"/>
    <property type="evidence" value="ECO:0007669"/>
    <property type="project" value="TreeGrafter"/>
</dbReference>
<dbReference type="Gene3D" id="3.20.20.70">
    <property type="entry name" value="Aldolase class I"/>
    <property type="match status" value="1"/>
</dbReference>
<reference evidence="2" key="1">
    <citation type="submission" date="2011-02" db="EMBL/GenBank/DDBJ databases">
        <title>The complete genome of Planctomyces brasiliensis DSM 5305.</title>
        <authorList>
            <person name="Lucas S."/>
            <person name="Copeland A."/>
            <person name="Lapidus A."/>
            <person name="Bruce D."/>
            <person name="Goodwin L."/>
            <person name="Pitluck S."/>
            <person name="Kyrpides N."/>
            <person name="Mavromatis K."/>
            <person name="Pagani I."/>
            <person name="Ivanova N."/>
            <person name="Ovchinnikova G."/>
            <person name="Lu M."/>
            <person name="Detter J.C."/>
            <person name="Han C."/>
            <person name="Land M."/>
            <person name="Hauser L."/>
            <person name="Markowitz V."/>
            <person name="Cheng J.-F."/>
            <person name="Hugenholtz P."/>
            <person name="Woyke T."/>
            <person name="Wu D."/>
            <person name="Tindall B."/>
            <person name="Pomrenke H.G."/>
            <person name="Brambilla E."/>
            <person name="Klenk H.-P."/>
            <person name="Eisen J.A."/>
        </authorList>
    </citation>
    <scope>NUCLEOTIDE SEQUENCE [LARGE SCALE GENOMIC DNA]</scope>
    <source>
        <strain evidence="2">ATCC 49424 / DSM 5305 / JCM 21570 / NBRC 103401 / IFAM 1448</strain>
    </source>
</reference>
<dbReference type="GO" id="GO:0004764">
    <property type="term" value="F:shikimate 3-dehydrogenase (NADP+) activity"/>
    <property type="evidence" value="ECO:0007669"/>
    <property type="project" value="InterPro"/>
</dbReference>
<dbReference type="PANTHER" id="PTHR21089">
    <property type="entry name" value="SHIKIMATE DEHYDROGENASE"/>
    <property type="match status" value="1"/>
</dbReference>
<dbReference type="InterPro" id="IPR001381">
    <property type="entry name" value="DHquinase_I"/>
</dbReference>
<dbReference type="RefSeq" id="WP_013629983.1">
    <property type="nucleotide sequence ID" value="NC_015174.1"/>
</dbReference>
<dbReference type="STRING" id="756272.Plabr_3667"/>
<dbReference type="SUPFAM" id="SSF51569">
    <property type="entry name" value="Aldolase"/>
    <property type="match status" value="1"/>
</dbReference>
<dbReference type="InterPro" id="IPR022893">
    <property type="entry name" value="Shikimate_DH_fam"/>
</dbReference>
<dbReference type="InterPro" id="IPR036291">
    <property type="entry name" value="NAD(P)-bd_dom_sf"/>
</dbReference>
<dbReference type="Gene3D" id="3.40.50.720">
    <property type="entry name" value="NAD(P)-binding Rossmann-like Domain"/>
    <property type="match status" value="1"/>
</dbReference>
<sequence>MICISVTPTSRVLAKVDLLNASRHGDIIELCLDHLAKEPDFQDLLEGVSKPVIISCRREQDEGKWTGTEDERLRLIRQAIVAGPDYIELDLDIAGKVPRFGNTQRVISFTRLDRPEYDIDSIFDQAAGHQADVIKFRWPTPSLDDAWPLLAAVSQRRAIPIVGQGLGRPELTFSLLGRKYGSPWIYAALEKGMEAHEGQATVHELEEIYHLPDIDKKTKFIAVAGLGDGETDVVRTLNKGFRAVGVNTRCLPVQIGKLDRLSKMFDILKVPVLIANSQLGPKLLKFAEHVSETDRETGYLDLLLKQADGWHGYNSLYRSATRQLEPALQNAFGEHENLSRRSALVVGTGGASLTAIYALQARKAVIGVTDPNEKKAQHVAESLGIRHVPFQSLYDTHSDIVVLADPAIRKGTGRLQMNPSYFQPHMLVVDLTGQAAEHPLTTEARERGARVLDTNTLWRTHVANQFKSVCGATLPEECFS</sequence>
<dbReference type="Pfam" id="PF01487">
    <property type="entry name" value="DHquinase_I"/>
    <property type="match status" value="1"/>
</dbReference>
<dbReference type="KEGG" id="pbs:Plabr_3667"/>
<dbReference type="GO" id="GO:0005829">
    <property type="term" value="C:cytosol"/>
    <property type="evidence" value="ECO:0007669"/>
    <property type="project" value="TreeGrafter"/>
</dbReference>
<accession>F0SR17</accession>
<dbReference type="Proteomes" id="UP000006860">
    <property type="component" value="Chromosome"/>
</dbReference>
<proteinExistence type="predicted"/>
<name>F0SR17_RUBBR</name>
<gene>
    <name evidence="1" type="ordered locus">Plabr_3667</name>
</gene>
<organism evidence="1 2">
    <name type="scientific">Rubinisphaera brasiliensis (strain ATCC 49424 / DSM 5305 / JCM 21570 / IAM 15109 / NBRC 103401 / IFAM 1448)</name>
    <name type="common">Planctomyces brasiliensis</name>
    <dbReference type="NCBI Taxonomy" id="756272"/>
    <lineage>
        <taxon>Bacteria</taxon>
        <taxon>Pseudomonadati</taxon>
        <taxon>Planctomycetota</taxon>
        <taxon>Planctomycetia</taxon>
        <taxon>Planctomycetales</taxon>
        <taxon>Planctomycetaceae</taxon>
        <taxon>Rubinisphaera</taxon>
    </lineage>
</organism>
<keyword evidence="2" id="KW-1185">Reference proteome</keyword>
<dbReference type="GO" id="GO:0003855">
    <property type="term" value="F:3-dehydroquinate dehydratase activity"/>
    <property type="evidence" value="ECO:0007669"/>
    <property type="project" value="InterPro"/>
</dbReference>
<dbReference type="AlphaFoldDB" id="F0SR17"/>
<dbReference type="HOGENOM" id="CLU_568456_0_0_0"/>
<dbReference type="InterPro" id="IPR013785">
    <property type="entry name" value="Aldolase_TIM"/>
</dbReference>
<dbReference type="Gene3D" id="3.40.50.10860">
    <property type="entry name" value="Leucine Dehydrogenase, chain A, domain 1"/>
    <property type="match status" value="1"/>
</dbReference>
<dbReference type="SUPFAM" id="SSF51735">
    <property type="entry name" value="NAD(P)-binding Rossmann-fold domains"/>
    <property type="match status" value="1"/>
</dbReference>
<dbReference type="eggNOG" id="COG0710">
    <property type="taxonomic scope" value="Bacteria"/>
</dbReference>
<dbReference type="OrthoDB" id="9792692at2"/>